<dbReference type="PANTHER" id="PTHR33050:SF7">
    <property type="entry name" value="RIBONUCLEASE H"/>
    <property type="match status" value="1"/>
</dbReference>
<reference evidence="2" key="1">
    <citation type="journal article" date="2016" name="Nature">
        <title>Genome evolution in the allotetraploid frog Xenopus laevis.</title>
        <authorList>
            <person name="Session A.M."/>
            <person name="Uno Y."/>
            <person name="Kwon T."/>
            <person name="Chapman J.A."/>
            <person name="Toyoda A."/>
            <person name="Takahashi S."/>
            <person name="Fukui A."/>
            <person name="Hikosaka A."/>
            <person name="Suzuki A."/>
            <person name="Kondo M."/>
            <person name="van Heeringen S.J."/>
            <person name="Quigley I."/>
            <person name="Heinz S."/>
            <person name="Ogino H."/>
            <person name="Ochi H."/>
            <person name="Hellsten U."/>
            <person name="Lyons J.B."/>
            <person name="Simakov O."/>
            <person name="Putnam N."/>
            <person name="Stites J."/>
            <person name="Kuroki Y."/>
            <person name="Tanaka T."/>
            <person name="Michiue T."/>
            <person name="Watanabe M."/>
            <person name="Bogdanovic O."/>
            <person name="Lister R."/>
            <person name="Georgiou G."/>
            <person name="Paranjpe S.S."/>
            <person name="van Kruijsbergen I."/>
            <person name="Shu S."/>
            <person name="Carlson J."/>
            <person name="Kinoshita T."/>
            <person name="Ohta Y."/>
            <person name="Mawaribuchi S."/>
            <person name="Jenkins J."/>
            <person name="Grimwood J."/>
            <person name="Schmutz J."/>
            <person name="Mitros T."/>
            <person name="Mozaffari S.V."/>
            <person name="Suzuki Y."/>
            <person name="Haramoto Y."/>
            <person name="Yamamoto T.S."/>
            <person name="Takagi C."/>
            <person name="Heald R."/>
            <person name="Miller K."/>
            <person name="Haudenschild C."/>
            <person name="Kitzman J."/>
            <person name="Nakayama T."/>
            <person name="Izutsu Y."/>
            <person name="Robert J."/>
            <person name="Fortriede J."/>
            <person name="Burns K."/>
            <person name="Lotay V."/>
            <person name="Karimi K."/>
            <person name="Yasuoka Y."/>
            <person name="Dichmann D.S."/>
            <person name="Flajnik M.F."/>
            <person name="Houston D.W."/>
            <person name="Shendure J."/>
            <person name="DuPasquier L."/>
            <person name="Vize P.D."/>
            <person name="Zorn A.M."/>
            <person name="Ito M."/>
            <person name="Marcotte E.M."/>
            <person name="Wallingford J.B."/>
            <person name="Ito Y."/>
            <person name="Asashima M."/>
            <person name="Ueno N."/>
            <person name="Matsuda Y."/>
            <person name="Veenstra G.J."/>
            <person name="Fujiyama A."/>
            <person name="Harland R.M."/>
            <person name="Taira M."/>
            <person name="Rokhsar D.S."/>
        </authorList>
    </citation>
    <scope>NUCLEOTIDE SEQUENCE [LARGE SCALE GENOMIC DNA]</scope>
    <source>
        <strain evidence="2">J</strain>
    </source>
</reference>
<evidence type="ECO:0008006" key="3">
    <source>
        <dbReference type="Google" id="ProtNLM"/>
    </source>
</evidence>
<sequence length="153" mass="17877">MVSALEAIPFSRFHIRPLQNNFLCQWNKDHKDLQQLIPITNTTKQSLLWWTLPENLNKGRSWAPIHWEVVTTDASLRGWGAVYHSYTLQGRWEPRDNGLPINVLELKAITNALEGWTTLLQHQSVTLTRMLLFLLSVRIQHMTGKNHFIPWTQ</sequence>
<dbReference type="InterPro" id="IPR052055">
    <property type="entry name" value="Hepadnavirus_pol/RT"/>
</dbReference>
<name>A0A974HJ23_XENLA</name>
<dbReference type="EMBL" id="CM004474">
    <property type="protein sequence ID" value="OCT79967.1"/>
    <property type="molecule type" value="Genomic_DNA"/>
</dbReference>
<organism evidence="1 2">
    <name type="scientific">Xenopus laevis</name>
    <name type="common">African clawed frog</name>
    <dbReference type="NCBI Taxonomy" id="8355"/>
    <lineage>
        <taxon>Eukaryota</taxon>
        <taxon>Metazoa</taxon>
        <taxon>Chordata</taxon>
        <taxon>Craniata</taxon>
        <taxon>Vertebrata</taxon>
        <taxon>Euteleostomi</taxon>
        <taxon>Amphibia</taxon>
        <taxon>Batrachia</taxon>
        <taxon>Anura</taxon>
        <taxon>Pipoidea</taxon>
        <taxon>Pipidae</taxon>
        <taxon>Xenopodinae</taxon>
        <taxon>Xenopus</taxon>
        <taxon>Xenopus</taxon>
    </lineage>
</organism>
<protein>
    <recommendedName>
        <fullName evidence="3">RNase H type-1 domain-containing protein</fullName>
    </recommendedName>
</protein>
<accession>A0A974HJ23</accession>
<evidence type="ECO:0000313" key="2">
    <source>
        <dbReference type="Proteomes" id="UP000694892"/>
    </source>
</evidence>
<dbReference type="Proteomes" id="UP000694892">
    <property type="component" value="Chromosome 5L"/>
</dbReference>
<gene>
    <name evidence="1" type="ORF">XELAEV_18026783mg</name>
</gene>
<evidence type="ECO:0000313" key="1">
    <source>
        <dbReference type="EMBL" id="OCT79967.1"/>
    </source>
</evidence>
<dbReference type="PANTHER" id="PTHR33050">
    <property type="entry name" value="REVERSE TRANSCRIPTASE DOMAIN-CONTAINING PROTEIN"/>
    <property type="match status" value="1"/>
</dbReference>
<proteinExistence type="predicted"/>
<dbReference type="AlphaFoldDB" id="A0A974HJ23"/>